<proteinExistence type="predicted"/>
<feature type="region of interest" description="Disordered" evidence="1">
    <location>
        <begin position="171"/>
        <end position="220"/>
    </location>
</feature>
<keyword evidence="5" id="KW-1185">Reference proteome</keyword>
<sequence length="245" mass="26157">MKKLLAIVLAIGVMLGMSTVAFAARVVDMGSLGSDLFLYNASKEEMGSIGVGGEPVPSGSTLYIPLTTRADIDGKVKGTRISRLSDLGDYKLKLRVTDGKNMVESARFTIQDDFEGRNAAHIAVKTRENNTGKKVEVAFTLTVTPDNGATLEGIDSDNEYEFYFTVAPAKEKTDSSTSSEEEEIKEENTASKPTVPEKSDSKENSTNQNVPSDVEKNPETGASSVIGFAIMAVCTGAAALTLKKK</sequence>
<feature type="transmembrane region" description="Helical" evidence="2">
    <location>
        <begin position="221"/>
        <end position="242"/>
    </location>
</feature>
<name>A0A1H8D0Q9_9FIRM</name>
<dbReference type="STRING" id="474960.SAMN05216180_2442"/>
<keyword evidence="2" id="KW-1133">Transmembrane helix</keyword>
<dbReference type="AlphaFoldDB" id="A0A1H8D0Q9"/>
<feature type="chain" id="PRO_5011703309" description="LPXTG-motif cell wall anchor domain-containing protein" evidence="3">
    <location>
        <begin position="24"/>
        <end position="245"/>
    </location>
</feature>
<dbReference type="RefSeq" id="WP_092755545.1">
    <property type="nucleotide sequence ID" value="NZ_FOCG01000002.1"/>
</dbReference>
<reference evidence="4 5" key="1">
    <citation type="submission" date="2016-10" db="EMBL/GenBank/DDBJ databases">
        <authorList>
            <person name="de Groot N.N."/>
        </authorList>
    </citation>
    <scope>NUCLEOTIDE SEQUENCE [LARGE SCALE GENOMIC DNA]</scope>
    <source>
        <strain evidence="4 5">CGMCC 1.5070</strain>
    </source>
</reference>
<gene>
    <name evidence="4" type="ORF">SAMN05216180_2442</name>
</gene>
<accession>A0A1H8D0Q9</accession>
<keyword evidence="2" id="KW-0812">Transmembrane</keyword>
<protein>
    <recommendedName>
        <fullName evidence="6">LPXTG-motif cell wall anchor domain-containing protein</fullName>
    </recommendedName>
</protein>
<dbReference type="EMBL" id="FOCG01000002">
    <property type="protein sequence ID" value="SEN00729.1"/>
    <property type="molecule type" value="Genomic_DNA"/>
</dbReference>
<keyword evidence="2" id="KW-0472">Membrane</keyword>
<organism evidence="4 5">
    <name type="scientific">Hydrogenoanaerobacterium saccharovorans</name>
    <dbReference type="NCBI Taxonomy" id="474960"/>
    <lineage>
        <taxon>Bacteria</taxon>
        <taxon>Bacillati</taxon>
        <taxon>Bacillota</taxon>
        <taxon>Clostridia</taxon>
        <taxon>Eubacteriales</taxon>
        <taxon>Oscillospiraceae</taxon>
        <taxon>Hydrogenoanaerobacterium</taxon>
    </lineage>
</organism>
<evidence type="ECO:0008006" key="6">
    <source>
        <dbReference type="Google" id="ProtNLM"/>
    </source>
</evidence>
<evidence type="ECO:0000256" key="2">
    <source>
        <dbReference type="SAM" id="Phobius"/>
    </source>
</evidence>
<feature type="signal peptide" evidence="3">
    <location>
        <begin position="1"/>
        <end position="23"/>
    </location>
</feature>
<evidence type="ECO:0000256" key="3">
    <source>
        <dbReference type="SAM" id="SignalP"/>
    </source>
</evidence>
<dbReference type="Proteomes" id="UP000199158">
    <property type="component" value="Unassembled WGS sequence"/>
</dbReference>
<evidence type="ECO:0000313" key="5">
    <source>
        <dbReference type="Proteomes" id="UP000199158"/>
    </source>
</evidence>
<evidence type="ECO:0000313" key="4">
    <source>
        <dbReference type="EMBL" id="SEN00729.1"/>
    </source>
</evidence>
<evidence type="ECO:0000256" key="1">
    <source>
        <dbReference type="SAM" id="MobiDB-lite"/>
    </source>
</evidence>
<keyword evidence="3" id="KW-0732">Signal</keyword>